<dbReference type="EMBL" id="CP120733">
    <property type="protein sequence ID" value="WFD10479.1"/>
    <property type="molecule type" value="Genomic_DNA"/>
</dbReference>
<sequence length="522" mass="61514">MKRFWKDKKIYFLIILGVLFSVICYHMLFQTILDNKNIMIEENNEKLHSIVSQINLCLQDEEKRLKMIKDAYHFIKPMDYNVNIDEIMLDIIKKEEYIEGVGIINNKGIVTKYIGKTTQVYETSFNNPVIDQEYIDYVLETDNIVDSIEGIKTYKDCVSILSSYKDKDEELIFFMNIRHEKLLSILDNYHMDEGEYIFALDKDSNVLKHFRMNKEIIVDKNNKVAKDIEKELKKNENGYIKDRISIKGEKNIISYEKINNSPWTVLYVKSINKLYIPLMKRFIINLDILILSGLLIYLIIKIYWIQIKRERDFWVYKMERMDMLIQISAGIAHEIGNPLSTVKGYVQINHAKKPNELSYAAINDLQKIEDILNKSLELSKPLNQNKQPYNPYEIIEEIHCLIEAVGLLKDVDIEYNIDKSLPKIGFPKDHLRFIILDIIQHVVKAQDKKGLVQISIKKIDEQYIQFNIISNKYKRNRDKHLNDDCISMIEKIIKFNKGKSGRISNKDGKSNIYIKIPFDLDQ</sequence>
<evidence type="ECO:0000313" key="6">
    <source>
        <dbReference type="Proteomes" id="UP001222800"/>
    </source>
</evidence>
<feature type="transmembrane region" description="Helical" evidence="3">
    <location>
        <begin position="12"/>
        <end position="29"/>
    </location>
</feature>
<accession>A0ABY8EC46</accession>
<dbReference type="Pfam" id="PF00512">
    <property type="entry name" value="HisKA"/>
    <property type="match status" value="1"/>
</dbReference>
<feature type="domain" description="Signal transduction histidine kinase dimerisation/phosphoacceptor" evidence="4">
    <location>
        <begin position="323"/>
        <end position="384"/>
    </location>
</feature>
<comment type="catalytic activity">
    <reaction evidence="1">
        <text>ATP + protein L-histidine = ADP + protein N-phospho-L-histidine.</text>
        <dbReference type="EC" id="2.7.13.3"/>
    </reaction>
</comment>
<keyword evidence="3" id="KW-1133">Transmembrane helix</keyword>
<organism evidence="5 6">
    <name type="scientific">Tepidibacter hydrothermalis</name>
    <dbReference type="NCBI Taxonomy" id="3036126"/>
    <lineage>
        <taxon>Bacteria</taxon>
        <taxon>Bacillati</taxon>
        <taxon>Bacillota</taxon>
        <taxon>Clostridia</taxon>
        <taxon>Peptostreptococcales</taxon>
        <taxon>Peptostreptococcaceae</taxon>
        <taxon>Tepidibacter</taxon>
    </lineage>
</organism>
<dbReference type="Proteomes" id="UP001222800">
    <property type="component" value="Chromosome"/>
</dbReference>
<dbReference type="EC" id="2.7.13.3" evidence="2"/>
<evidence type="ECO:0000256" key="2">
    <source>
        <dbReference type="ARBA" id="ARBA00012438"/>
    </source>
</evidence>
<evidence type="ECO:0000256" key="1">
    <source>
        <dbReference type="ARBA" id="ARBA00000085"/>
    </source>
</evidence>
<gene>
    <name evidence="5" type="ORF">P4S50_19820</name>
</gene>
<dbReference type="Gene3D" id="3.30.450.20">
    <property type="entry name" value="PAS domain"/>
    <property type="match status" value="1"/>
</dbReference>
<protein>
    <recommendedName>
        <fullName evidence="2">histidine kinase</fullName>
        <ecNumber evidence="2">2.7.13.3</ecNumber>
    </recommendedName>
</protein>
<dbReference type="RefSeq" id="WP_277732446.1">
    <property type="nucleotide sequence ID" value="NZ_CP120733.1"/>
</dbReference>
<keyword evidence="3" id="KW-0812">Transmembrane</keyword>
<dbReference type="SUPFAM" id="SSF47384">
    <property type="entry name" value="Homodimeric domain of signal transducing histidine kinase"/>
    <property type="match status" value="1"/>
</dbReference>
<dbReference type="InterPro" id="IPR003661">
    <property type="entry name" value="HisK_dim/P_dom"/>
</dbReference>
<dbReference type="InterPro" id="IPR036097">
    <property type="entry name" value="HisK_dim/P_sf"/>
</dbReference>
<evidence type="ECO:0000259" key="4">
    <source>
        <dbReference type="SMART" id="SM00388"/>
    </source>
</evidence>
<proteinExistence type="predicted"/>
<dbReference type="Gene3D" id="1.10.287.130">
    <property type="match status" value="1"/>
</dbReference>
<dbReference type="SMART" id="SM00388">
    <property type="entry name" value="HisKA"/>
    <property type="match status" value="1"/>
</dbReference>
<evidence type="ECO:0000313" key="5">
    <source>
        <dbReference type="EMBL" id="WFD10479.1"/>
    </source>
</evidence>
<keyword evidence="6" id="KW-1185">Reference proteome</keyword>
<dbReference type="CDD" id="cd00082">
    <property type="entry name" value="HisKA"/>
    <property type="match status" value="1"/>
</dbReference>
<dbReference type="CDD" id="cd18774">
    <property type="entry name" value="PDC2_HK_sensor"/>
    <property type="match status" value="1"/>
</dbReference>
<keyword evidence="3" id="KW-0472">Membrane</keyword>
<name>A0ABY8EC46_9FIRM</name>
<evidence type="ECO:0000256" key="3">
    <source>
        <dbReference type="SAM" id="Phobius"/>
    </source>
</evidence>
<reference evidence="5 6" key="1">
    <citation type="submission" date="2023-03" db="EMBL/GenBank/DDBJ databases">
        <title>Complete genome sequence of Tepidibacter sp. SWIR-1, isolated from a deep-sea hydrothermal vent.</title>
        <authorList>
            <person name="Li X."/>
        </authorList>
    </citation>
    <scope>NUCLEOTIDE SEQUENCE [LARGE SCALE GENOMIC DNA]</scope>
    <source>
        <strain evidence="5 6">SWIR-1</strain>
    </source>
</reference>
<feature type="transmembrane region" description="Helical" evidence="3">
    <location>
        <begin position="282"/>
        <end position="304"/>
    </location>
</feature>